<evidence type="ECO:0000256" key="5">
    <source>
        <dbReference type="ARBA" id="ARBA00023136"/>
    </source>
</evidence>
<dbReference type="PANTHER" id="PTHR23427">
    <property type="entry name" value="SURFEIT LOCUS PROTEIN"/>
    <property type="match status" value="1"/>
</dbReference>
<feature type="transmembrane region" description="Helical" evidence="6">
    <location>
        <begin position="217"/>
        <end position="239"/>
    </location>
</feature>
<dbReference type="CDD" id="cd06662">
    <property type="entry name" value="SURF1"/>
    <property type="match status" value="1"/>
</dbReference>
<gene>
    <name evidence="7" type="ORF">SIN8267_03129</name>
</gene>
<dbReference type="PROSITE" id="PS50895">
    <property type="entry name" value="SURF1"/>
    <property type="match status" value="1"/>
</dbReference>
<dbReference type="Proteomes" id="UP000838100">
    <property type="component" value="Unassembled WGS sequence"/>
</dbReference>
<dbReference type="Pfam" id="PF02104">
    <property type="entry name" value="SURF1"/>
    <property type="match status" value="1"/>
</dbReference>
<keyword evidence="5 6" id="KW-0472">Membrane</keyword>
<evidence type="ECO:0000256" key="4">
    <source>
        <dbReference type="ARBA" id="ARBA00022989"/>
    </source>
</evidence>
<keyword evidence="4 6" id="KW-1133">Transmembrane helix</keyword>
<protein>
    <recommendedName>
        <fullName evidence="6">SURF1-like protein</fullName>
    </recommendedName>
</protein>
<dbReference type="PANTHER" id="PTHR23427:SF2">
    <property type="entry name" value="SURFEIT LOCUS PROTEIN 1"/>
    <property type="match status" value="1"/>
</dbReference>
<evidence type="ECO:0000256" key="6">
    <source>
        <dbReference type="RuleBase" id="RU363076"/>
    </source>
</evidence>
<dbReference type="EMBL" id="CAKLPX010000004">
    <property type="protein sequence ID" value="CAH0992990.1"/>
    <property type="molecule type" value="Genomic_DNA"/>
</dbReference>
<feature type="transmembrane region" description="Helical" evidence="6">
    <location>
        <begin position="12"/>
        <end position="31"/>
    </location>
</feature>
<evidence type="ECO:0000313" key="8">
    <source>
        <dbReference type="Proteomes" id="UP000838100"/>
    </source>
</evidence>
<proteinExistence type="inferred from homology"/>
<evidence type="ECO:0000313" key="7">
    <source>
        <dbReference type="EMBL" id="CAH0992990.1"/>
    </source>
</evidence>
<dbReference type="InterPro" id="IPR045214">
    <property type="entry name" value="Surf1/Surf4"/>
</dbReference>
<organism evidence="7 8">
    <name type="scientific">Sinobacterium norvegicum</name>
    <dbReference type="NCBI Taxonomy" id="1641715"/>
    <lineage>
        <taxon>Bacteria</taxon>
        <taxon>Pseudomonadati</taxon>
        <taxon>Pseudomonadota</taxon>
        <taxon>Gammaproteobacteria</taxon>
        <taxon>Cellvibrionales</taxon>
        <taxon>Spongiibacteraceae</taxon>
        <taxon>Sinobacterium</taxon>
    </lineage>
</organism>
<comment type="subcellular location">
    <subcellularLocation>
        <location evidence="6">Cell membrane</location>
        <topology evidence="6">Multi-pass membrane protein</topology>
    </subcellularLocation>
    <subcellularLocation>
        <location evidence="1">Membrane</location>
    </subcellularLocation>
</comment>
<comment type="caution">
    <text evidence="7">The sequence shown here is derived from an EMBL/GenBank/DDBJ whole genome shotgun (WGS) entry which is preliminary data.</text>
</comment>
<evidence type="ECO:0000256" key="3">
    <source>
        <dbReference type="ARBA" id="ARBA00022692"/>
    </source>
</evidence>
<name>A0ABN8EKR2_9GAMM</name>
<keyword evidence="6" id="KW-1003">Cell membrane</keyword>
<evidence type="ECO:0000256" key="2">
    <source>
        <dbReference type="ARBA" id="ARBA00007165"/>
    </source>
</evidence>
<reference evidence="7" key="1">
    <citation type="submission" date="2021-12" db="EMBL/GenBank/DDBJ databases">
        <authorList>
            <person name="Rodrigo-Torres L."/>
            <person name="Arahal R. D."/>
            <person name="Lucena T."/>
        </authorList>
    </citation>
    <scope>NUCLEOTIDE SEQUENCE</scope>
    <source>
        <strain evidence="7">CECT 8267</strain>
    </source>
</reference>
<sequence length="247" mass="28475">MLSAVAFKFHPNFWLSLLFVACFSALVYLGIWQLHRAEEKQQIIIAEANHQQSQRDISSAANVDIASGQRVLINGNFSPRINFLLDNQMYHRQFGYLLFTPFYNSDRSAVYMTVRGWLRGSLDRKILPEIPANNSVSVSGEAVSFTEKSFALADEQYAQQWPAVIQTKDFENFQQYFDMPLYPYLIWLDAAESGVEKFERIVINVAPEKHQAYALQWFSMAAVLLLLYLINSSNLIAYIKQQLPREQ</sequence>
<keyword evidence="8" id="KW-1185">Reference proteome</keyword>
<dbReference type="InterPro" id="IPR002994">
    <property type="entry name" value="Surf1/Shy1"/>
</dbReference>
<keyword evidence="3 6" id="KW-0812">Transmembrane</keyword>
<accession>A0ABN8EKR2</accession>
<evidence type="ECO:0000256" key="1">
    <source>
        <dbReference type="ARBA" id="ARBA00004370"/>
    </source>
</evidence>
<comment type="similarity">
    <text evidence="2 6">Belongs to the SURF1 family.</text>
</comment>
<dbReference type="RefSeq" id="WP_237445673.1">
    <property type="nucleotide sequence ID" value="NZ_CAKLPX010000004.1"/>
</dbReference>